<dbReference type="EMBL" id="JAEPQZ010000021">
    <property type="protein sequence ID" value="KAG2171439.1"/>
    <property type="molecule type" value="Genomic_DNA"/>
</dbReference>
<dbReference type="InterPro" id="IPR056457">
    <property type="entry name" value="DOP1_C"/>
</dbReference>
<feature type="domain" description="DOP1-like C-terminal" evidence="2">
    <location>
        <begin position="20"/>
        <end position="470"/>
    </location>
</feature>
<evidence type="ECO:0000256" key="1">
    <source>
        <dbReference type="SAM" id="MobiDB-lite"/>
    </source>
</evidence>
<reference evidence="3" key="1">
    <citation type="submission" date="2020-12" db="EMBL/GenBank/DDBJ databases">
        <title>Metabolic potential, ecology and presence of endohyphal bacteria is reflected in genomic diversity of Mucoromycotina.</title>
        <authorList>
            <person name="Muszewska A."/>
            <person name="Okrasinska A."/>
            <person name="Steczkiewicz K."/>
            <person name="Drgas O."/>
            <person name="Orlowska M."/>
            <person name="Perlinska-Lenart U."/>
            <person name="Aleksandrzak-Piekarczyk T."/>
            <person name="Szatraj K."/>
            <person name="Zielenkiewicz U."/>
            <person name="Pilsyk S."/>
            <person name="Malc E."/>
            <person name="Mieczkowski P."/>
            <person name="Kruszewska J.S."/>
            <person name="Biernat P."/>
            <person name="Pawlowska J."/>
        </authorList>
    </citation>
    <scope>NUCLEOTIDE SEQUENCE</scope>
    <source>
        <strain evidence="3">WA0000067209</strain>
    </source>
</reference>
<dbReference type="GO" id="GO:0005829">
    <property type="term" value="C:cytosol"/>
    <property type="evidence" value="ECO:0007669"/>
    <property type="project" value="GOC"/>
</dbReference>
<dbReference type="Pfam" id="PF24598">
    <property type="entry name" value="DOP1_C"/>
    <property type="match status" value="1"/>
</dbReference>
<dbReference type="OrthoDB" id="297643at2759"/>
<dbReference type="PANTHER" id="PTHR14042">
    <property type="entry name" value="DOPEY-RELATED"/>
    <property type="match status" value="1"/>
</dbReference>
<proteinExistence type="predicted"/>
<dbReference type="GO" id="GO:0005768">
    <property type="term" value="C:endosome"/>
    <property type="evidence" value="ECO:0007669"/>
    <property type="project" value="TreeGrafter"/>
</dbReference>
<feature type="region of interest" description="Disordered" evidence="1">
    <location>
        <begin position="418"/>
        <end position="438"/>
    </location>
</feature>
<comment type="caution">
    <text evidence="3">The sequence shown here is derived from an EMBL/GenBank/DDBJ whole genome shotgun (WGS) entry which is preliminary data.</text>
</comment>
<feature type="compositionally biased region" description="Polar residues" evidence="1">
    <location>
        <begin position="418"/>
        <end position="431"/>
    </location>
</feature>
<evidence type="ECO:0000313" key="4">
    <source>
        <dbReference type="Proteomes" id="UP000654370"/>
    </source>
</evidence>
<gene>
    <name evidence="3" type="ORF">INT43_009100</name>
</gene>
<dbReference type="Proteomes" id="UP000654370">
    <property type="component" value="Unassembled WGS sequence"/>
</dbReference>
<dbReference type="InterPro" id="IPR016024">
    <property type="entry name" value="ARM-type_fold"/>
</dbReference>
<dbReference type="AlphaFoldDB" id="A0A8H7PD27"/>
<dbReference type="GO" id="GO:0005802">
    <property type="term" value="C:trans-Golgi network"/>
    <property type="evidence" value="ECO:0007669"/>
    <property type="project" value="TreeGrafter"/>
</dbReference>
<evidence type="ECO:0000313" key="3">
    <source>
        <dbReference type="EMBL" id="KAG2171439.1"/>
    </source>
</evidence>
<dbReference type="PANTHER" id="PTHR14042:SF24">
    <property type="entry name" value="PROTEIN DOPEY-1 HOMOLOG"/>
    <property type="match status" value="1"/>
</dbReference>
<organism evidence="3 4">
    <name type="scientific">Mortierella isabellina</name>
    <name type="common">Filamentous fungus</name>
    <name type="synonym">Umbelopsis isabellina</name>
    <dbReference type="NCBI Taxonomy" id="91625"/>
    <lineage>
        <taxon>Eukaryota</taxon>
        <taxon>Fungi</taxon>
        <taxon>Fungi incertae sedis</taxon>
        <taxon>Mucoromycota</taxon>
        <taxon>Mucoromycotina</taxon>
        <taxon>Umbelopsidomycetes</taxon>
        <taxon>Umbelopsidales</taxon>
        <taxon>Umbelopsidaceae</taxon>
        <taxon>Umbelopsis</taxon>
    </lineage>
</organism>
<sequence>MRFAEIYCDTVVSAEELGGMWQLIQTFSRDYLAQTSATMKVFIPTLLRFLTTVQDKSYESSTTEDRRVRKEGQDVYQRVLDYCILIAGRSFDQGIWLRRTNVYEREENAASSEKLTLHDPITTDIGRNTISGSTINMYIANSVIPKLKHLIADQDRINSVLNNLVYYVIGPALKTKPSLSRMAVIIDQIAEMAKLTFTYRIWRKEVWDLFLDNRFFYMSASTAQKWRVILQTVMSSEKERFVEVANRISTSPSTTLFSNREQEAHARALNLRRLTFILFTGTTDQFISQLPIIQEKLVELLKLDHNELIHVEIYLCLRVMLTRFSQRHLTNFWPVILTEMMRLFNSFLDNGLTEKPEEAQIALAGCKFLDLLCTLETDTFQIYQWIFIRDDIDALLQKRESSPPIIDRFAEKLASTSIDSDPAHTDQNNYAPNIDASSGERKRPMLTMRNISSVHQLEFFVNHLSLYVYQANLSLAPPDMMFIMGLLQNDLLDGDMDQRP</sequence>
<protein>
    <recommendedName>
        <fullName evidence="2">DOP1-like C-terminal domain-containing protein</fullName>
    </recommendedName>
</protein>
<keyword evidence="4" id="KW-1185">Reference proteome</keyword>
<accession>A0A8H7PD27</accession>
<name>A0A8H7PD27_MORIS</name>
<dbReference type="SUPFAM" id="SSF48371">
    <property type="entry name" value="ARM repeat"/>
    <property type="match status" value="1"/>
</dbReference>
<dbReference type="GO" id="GO:0006895">
    <property type="term" value="P:Golgi to endosome transport"/>
    <property type="evidence" value="ECO:0007669"/>
    <property type="project" value="InterPro"/>
</dbReference>
<evidence type="ECO:0000259" key="2">
    <source>
        <dbReference type="Pfam" id="PF24598"/>
    </source>
</evidence>
<dbReference type="InterPro" id="IPR040314">
    <property type="entry name" value="DOP1"/>
</dbReference>